<comment type="caution">
    <text evidence="1">The sequence shown here is derived from an EMBL/GenBank/DDBJ whole genome shotgun (WGS) entry which is preliminary data.</text>
</comment>
<proteinExistence type="predicted"/>
<reference evidence="1 2" key="2">
    <citation type="submission" date="2007-04" db="EMBL/GenBank/DDBJ databases">
        <authorList>
            <person name="Fulton L."/>
            <person name="Clifton S."/>
            <person name="Fulton B."/>
            <person name="Xu J."/>
            <person name="Minx P."/>
            <person name="Mardis E.R."/>
            <person name="Wilson R.K."/>
        </authorList>
    </citation>
    <scope>NUCLEOTIDE SEQUENCE [LARGE SCALE GENOMIC DNA]</scope>
    <source>
        <strain evidence="2">ATCC 25986 / DSM 3979 / JCM 10188 / KCTC 3647 / NCTC 11838 / VPI 1003</strain>
    </source>
</reference>
<evidence type="ECO:0000313" key="2">
    <source>
        <dbReference type="Proteomes" id="UP000002979"/>
    </source>
</evidence>
<reference evidence="1 2" key="1">
    <citation type="submission" date="2007-01" db="EMBL/GenBank/DDBJ databases">
        <title>Draft genome sequence of Collinsella aerofaciens (ATCC 25986).</title>
        <authorList>
            <person name="Sudarsanam P."/>
            <person name="Ley R."/>
            <person name="Guruge J."/>
            <person name="Turnbaugh P.J."/>
            <person name="Mahowald M."/>
            <person name="Liep D."/>
            <person name="Gordon J."/>
        </authorList>
    </citation>
    <scope>NUCLEOTIDE SEQUENCE [LARGE SCALE GENOMIC DNA]</scope>
    <source>
        <strain evidence="2">ATCC 25986 / DSM 3979 / JCM 10188 / KCTC 3647 / NCTC 11838 / VPI 1003</strain>
    </source>
</reference>
<name>A4ED15_COLAA</name>
<dbReference type="EMBL" id="AAVN02000016">
    <property type="protein sequence ID" value="EBA38503.1"/>
    <property type="molecule type" value="Genomic_DNA"/>
</dbReference>
<protein>
    <submittedName>
        <fullName evidence="1">Uncharacterized protein</fullName>
    </submittedName>
</protein>
<accession>A4ED15</accession>
<sequence>MGTLLNDQSNKNVLNDYHGNADVLATPASGSHL</sequence>
<gene>
    <name evidence="1" type="ORF">COLAER_02356</name>
</gene>
<dbReference type="AlphaFoldDB" id="A4ED15"/>
<organism evidence="1 2">
    <name type="scientific">Collinsella aerofaciens (strain ATCC 25986 / DSM 3979 / JCM 10188 / KCTC 3647 / NCTC 11838 / VPI 1003)</name>
    <dbReference type="NCBI Taxonomy" id="411903"/>
    <lineage>
        <taxon>Bacteria</taxon>
        <taxon>Bacillati</taxon>
        <taxon>Actinomycetota</taxon>
        <taxon>Coriobacteriia</taxon>
        <taxon>Coriobacteriales</taxon>
        <taxon>Coriobacteriaceae</taxon>
        <taxon>Collinsella</taxon>
    </lineage>
</organism>
<evidence type="ECO:0000313" key="1">
    <source>
        <dbReference type="EMBL" id="EBA38503.1"/>
    </source>
</evidence>
<dbReference type="Proteomes" id="UP000002979">
    <property type="component" value="Unassembled WGS sequence"/>
</dbReference>